<name>A0ABM8YRS3_9BACI</name>
<dbReference type="Pfam" id="PF13302">
    <property type="entry name" value="Acetyltransf_3"/>
    <property type="match status" value="1"/>
</dbReference>
<protein>
    <recommendedName>
        <fullName evidence="1">N-acetyltransferase domain-containing protein</fullName>
    </recommendedName>
</protein>
<dbReference type="InterPro" id="IPR051531">
    <property type="entry name" value="N-acetyltransferase"/>
</dbReference>
<evidence type="ECO:0000313" key="2">
    <source>
        <dbReference type="EMBL" id="CAG9622695.1"/>
    </source>
</evidence>
<evidence type="ECO:0000259" key="1">
    <source>
        <dbReference type="PROSITE" id="PS51186"/>
    </source>
</evidence>
<evidence type="ECO:0000313" key="3">
    <source>
        <dbReference type="Proteomes" id="UP000789833"/>
    </source>
</evidence>
<accession>A0ABM8YRS3</accession>
<dbReference type="PANTHER" id="PTHR43792">
    <property type="entry name" value="GNAT FAMILY, PUTATIVE (AFU_ORTHOLOGUE AFUA_3G00765)-RELATED-RELATED"/>
    <property type="match status" value="1"/>
</dbReference>
<keyword evidence="3" id="KW-1185">Reference proteome</keyword>
<dbReference type="EMBL" id="CAKJTJ010000025">
    <property type="protein sequence ID" value="CAG9622695.1"/>
    <property type="molecule type" value="Genomic_DNA"/>
</dbReference>
<gene>
    <name evidence="2" type="ORF">BACCIP111883_03486</name>
</gene>
<dbReference type="InterPro" id="IPR000182">
    <property type="entry name" value="GNAT_dom"/>
</dbReference>
<sequence>MSKQLFFPEIETNRLNLRNVNDTDSDFIFKLFSNEKICEYLYDDEIFTKKEDAIEFIAWNRDPEEKGYNRWVIEGKERKEKMGTCGFHLWDRTNDIAEIGYDLWYEFWGCGYMKEALSAAIDSGFRNMKLNRINTYVALENKKSSNTLESLGFVNKGIYRDKHLFKGKYYDHISYSLLKRDWTKQ</sequence>
<dbReference type="InterPro" id="IPR016181">
    <property type="entry name" value="Acyl_CoA_acyltransferase"/>
</dbReference>
<dbReference type="SUPFAM" id="SSF55729">
    <property type="entry name" value="Acyl-CoA N-acyltransferases (Nat)"/>
    <property type="match status" value="1"/>
</dbReference>
<dbReference type="PROSITE" id="PS51186">
    <property type="entry name" value="GNAT"/>
    <property type="match status" value="1"/>
</dbReference>
<proteinExistence type="predicted"/>
<comment type="caution">
    <text evidence="2">The sequence shown here is derived from an EMBL/GenBank/DDBJ whole genome shotgun (WGS) entry which is preliminary data.</text>
</comment>
<dbReference type="RefSeq" id="WP_230503472.1">
    <property type="nucleotide sequence ID" value="NZ_CAKJTJ010000025.1"/>
</dbReference>
<dbReference type="PANTHER" id="PTHR43792:SF9">
    <property type="entry name" value="RIBOSOMAL-PROTEIN-ALANINE ACETYLTRANSFERASE"/>
    <property type="match status" value="1"/>
</dbReference>
<reference evidence="2 3" key="1">
    <citation type="submission" date="2021-10" db="EMBL/GenBank/DDBJ databases">
        <authorList>
            <person name="Criscuolo A."/>
        </authorList>
    </citation>
    <scope>NUCLEOTIDE SEQUENCE [LARGE SCALE GENOMIC DNA]</scope>
    <source>
        <strain evidence="3">CIP 111883</strain>
    </source>
</reference>
<dbReference type="Gene3D" id="3.40.630.30">
    <property type="match status" value="1"/>
</dbReference>
<feature type="domain" description="N-acetyltransferase" evidence="1">
    <location>
        <begin position="15"/>
        <end position="180"/>
    </location>
</feature>
<organism evidence="2 3">
    <name type="scientific">Sutcliffiella rhizosphaerae</name>
    <dbReference type="NCBI Taxonomy" id="2880967"/>
    <lineage>
        <taxon>Bacteria</taxon>
        <taxon>Bacillati</taxon>
        <taxon>Bacillota</taxon>
        <taxon>Bacilli</taxon>
        <taxon>Bacillales</taxon>
        <taxon>Bacillaceae</taxon>
        <taxon>Sutcliffiella</taxon>
    </lineage>
</organism>
<dbReference type="Proteomes" id="UP000789833">
    <property type="component" value="Unassembled WGS sequence"/>
</dbReference>